<evidence type="ECO:0000256" key="6">
    <source>
        <dbReference type="ARBA" id="ARBA00009541"/>
    </source>
</evidence>
<feature type="active site" description="Proton donor" evidence="12">
    <location>
        <position position="176"/>
    </location>
</feature>
<keyword evidence="13" id="KW-0862">Zinc</keyword>
<dbReference type="SUPFAM" id="SSF51366">
    <property type="entry name" value="Ribulose-phoshate binding barrel"/>
    <property type="match status" value="1"/>
</dbReference>
<comment type="cofactor">
    <cofactor evidence="4">
        <name>Zn(2+)</name>
        <dbReference type="ChEBI" id="CHEBI:29105"/>
    </cofactor>
</comment>
<evidence type="ECO:0000256" key="1">
    <source>
        <dbReference type="ARBA" id="ARBA00001782"/>
    </source>
</evidence>
<dbReference type="InterPro" id="IPR013785">
    <property type="entry name" value="Aldolase_TIM"/>
</dbReference>
<dbReference type="RefSeq" id="WP_125456578.1">
    <property type="nucleotide sequence ID" value="NZ_RJOG01000019.1"/>
</dbReference>
<evidence type="ECO:0000313" key="15">
    <source>
        <dbReference type="EMBL" id="RSJ06082.1"/>
    </source>
</evidence>
<dbReference type="InterPro" id="IPR000056">
    <property type="entry name" value="Ribul_P_3_epim-like"/>
</dbReference>
<reference evidence="15 16" key="1">
    <citation type="submission" date="2018-11" db="EMBL/GenBank/DDBJ databases">
        <title>Species Designations Belie Phenotypic and Genotypic Heterogeneity in Oral Streptococci.</title>
        <authorList>
            <person name="Velsko I."/>
        </authorList>
    </citation>
    <scope>NUCLEOTIDE SEQUENCE [LARGE SCALE GENOMIC DNA]</scope>
    <source>
        <strain evidence="15 16">BCC07</strain>
    </source>
</reference>
<feature type="active site" description="Proton acceptor" evidence="12">
    <location>
        <position position="36"/>
    </location>
</feature>
<comment type="caution">
    <text evidence="15">The sequence shown here is derived from an EMBL/GenBank/DDBJ whole genome shotgun (WGS) entry which is preliminary data.</text>
</comment>
<evidence type="ECO:0000256" key="10">
    <source>
        <dbReference type="NCBIfam" id="TIGR01163"/>
    </source>
</evidence>
<evidence type="ECO:0000256" key="8">
    <source>
        <dbReference type="ARBA" id="ARBA00022723"/>
    </source>
</evidence>
<comment type="cofactor">
    <cofactor evidence="2">
        <name>Mn(2+)</name>
        <dbReference type="ChEBI" id="CHEBI:29035"/>
    </cofactor>
</comment>
<dbReference type="Gene3D" id="3.20.20.70">
    <property type="entry name" value="Aldolase class I"/>
    <property type="match status" value="1"/>
</dbReference>
<dbReference type="FunFam" id="3.20.20.70:FF:000004">
    <property type="entry name" value="Ribulose-phosphate 3-epimerase"/>
    <property type="match status" value="1"/>
</dbReference>
<comment type="cofactor">
    <cofactor evidence="3">
        <name>Co(2+)</name>
        <dbReference type="ChEBI" id="CHEBI:48828"/>
    </cofactor>
</comment>
<comment type="similarity">
    <text evidence="6 11">Belongs to the ribulose-phosphate 3-epimerase family.</text>
</comment>
<dbReference type="GO" id="GO:0005975">
    <property type="term" value="P:carbohydrate metabolic process"/>
    <property type="evidence" value="ECO:0007669"/>
    <property type="project" value="InterPro"/>
</dbReference>
<feature type="binding site" evidence="13">
    <location>
        <position position="176"/>
    </location>
    <ligand>
        <name>a divalent metal cation</name>
        <dbReference type="ChEBI" id="CHEBI:60240"/>
    </ligand>
</feature>
<proteinExistence type="inferred from homology"/>
<comment type="cofactor">
    <cofactor evidence="5">
        <name>Fe(2+)</name>
        <dbReference type="ChEBI" id="CHEBI:29033"/>
    </cofactor>
</comment>
<evidence type="ECO:0000256" key="7">
    <source>
        <dbReference type="ARBA" id="ARBA00013188"/>
    </source>
</evidence>
<dbReference type="NCBIfam" id="TIGR01163">
    <property type="entry name" value="rpe"/>
    <property type="match status" value="1"/>
</dbReference>
<dbReference type="GO" id="GO:0004750">
    <property type="term" value="F:D-ribulose-phosphate 3-epimerase activity"/>
    <property type="evidence" value="ECO:0007669"/>
    <property type="project" value="UniProtKB-UniRule"/>
</dbReference>
<dbReference type="AlphaFoldDB" id="A0A3R9JFB2"/>
<evidence type="ECO:0000256" key="2">
    <source>
        <dbReference type="ARBA" id="ARBA00001936"/>
    </source>
</evidence>
<dbReference type="EC" id="5.1.3.1" evidence="7 10"/>
<feature type="binding site" evidence="14">
    <location>
        <position position="9"/>
    </location>
    <ligand>
        <name>substrate</name>
    </ligand>
</feature>
<dbReference type="EMBL" id="RJOG01000019">
    <property type="protein sequence ID" value="RSJ06082.1"/>
    <property type="molecule type" value="Genomic_DNA"/>
</dbReference>
<feature type="binding site" evidence="13">
    <location>
        <position position="34"/>
    </location>
    <ligand>
        <name>a divalent metal cation</name>
        <dbReference type="ChEBI" id="CHEBI:60240"/>
    </ligand>
</feature>
<evidence type="ECO:0000256" key="3">
    <source>
        <dbReference type="ARBA" id="ARBA00001941"/>
    </source>
</evidence>
<feature type="binding site" evidence="13">
    <location>
        <position position="67"/>
    </location>
    <ligand>
        <name>a divalent metal cation</name>
        <dbReference type="ChEBI" id="CHEBI:60240"/>
    </ligand>
</feature>
<evidence type="ECO:0000256" key="11">
    <source>
        <dbReference type="PIRNR" id="PIRNR001461"/>
    </source>
</evidence>
<keyword evidence="8 13" id="KW-0479">Metal-binding</keyword>
<dbReference type="Pfam" id="PF00834">
    <property type="entry name" value="Ribul_P_3_epim"/>
    <property type="match status" value="1"/>
</dbReference>
<keyword evidence="9 11" id="KW-0413">Isomerase</keyword>
<dbReference type="GO" id="GO:0046872">
    <property type="term" value="F:metal ion binding"/>
    <property type="evidence" value="ECO:0007669"/>
    <property type="project" value="UniProtKB-KW"/>
</dbReference>
<dbReference type="GO" id="GO:0006098">
    <property type="term" value="P:pentose-phosphate shunt"/>
    <property type="evidence" value="ECO:0007669"/>
    <property type="project" value="UniProtKB-UniRule"/>
</dbReference>
<keyword evidence="13" id="KW-0464">Manganese</keyword>
<protein>
    <recommendedName>
        <fullName evidence="7 10">Ribulose-phosphate 3-epimerase</fullName>
        <ecNumber evidence="7 10">5.1.3.1</ecNumber>
    </recommendedName>
</protein>
<evidence type="ECO:0000313" key="16">
    <source>
        <dbReference type="Proteomes" id="UP000273244"/>
    </source>
</evidence>
<evidence type="ECO:0000256" key="9">
    <source>
        <dbReference type="ARBA" id="ARBA00023235"/>
    </source>
</evidence>
<evidence type="ECO:0000256" key="12">
    <source>
        <dbReference type="PIRSR" id="PIRSR001461-1"/>
    </source>
</evidence>
<dbReference type="GO" id="GO:0005737">
    <property type="term" value="C:cytoplasm"/>
    <property type="evidence" value="ECO:0007669"/>
    <property type="project" value="UniProtKB-ARBA"/>
</dbReference>
<comment type="cofactor">
    <cofactor evidence="13">
        <name>a divalent metal cation</name>
        <dbReference type="ChEBI" id="CHEBI:60240"/>
    </cofactor>
    <text evidence="13">Binds 1 divalent metal cation per subunit.</text>
</comment>
<dbReference type="PANTHER" id="PTHR11749">
    <property type="entry name" value="RIBULOSE-5-PHOSPHATE-3-EPIMERASE"/>
    <property type="match status" value="1"/>
</dbReference>
<sequence length="222" mass="24728">MKEYILAPSLFSSKISRLEKTLNFLKMTGVKWLHVDVMDGCFVPDMASGPSIVKELKEVSNILLDVHLMIETPEKMVPDFLKAGADSITYHAEATNNGMYIIQMVKEEKKKVGVAINPSTPVSMIEPILSEVDLVLVMTINPGRPNKEFISITVNKIAELNQLREINDYQYLIEVDGKIDNNTIKPCAKVGADMFVSGGYIFGEENNEVEMITNLKTALSEV</sequence>
<dbReference type="InterPro" id="IPR026019">
    <property type="entry name" value="Ribul_P_3_epim"/>
</dbReference>
<evidence type="ECO:0000256" key="14">
    <source>
        <dbReference type="PIRSR" id="PIRSR001461-3"/>
    </source>
</evidence>
<keyword evidence="11" id="KW-0119">Carbohydrate metabolism</keyword>
<feature type="binding site" evidence="14">
    <location>
        <position position="67"/>
    </location>
    <ligand>
        <name>substrate</name>
    </ligand>
</feature>
<dbReference type="Proteomes" id="UP000273244">
    <property type="component" value="Unassembled WGS sequence"/>
</dbReference>
<organism evidence="15 16">
    <name type="scientific">Streptococcus mitis</name>
    <dbReference type="NCBI Taxonomy" id="28037"/>
    <lineage>
        <taxon>Bacteria</taxon>
        <taxon>Bacillati</taxon>
        <taxon>Bacillota</taxon>
        <taxon>Bacilli</taxon>
        <taxon>Lactobacillales</taxon>
        <taxon>Streptococcaceae</taxon>
        <taxon>Streptococcus</taxon>
        <taxon>Streptococcus mitis group</taxon>
    </lineage>
</organism>
<comment type="catalytic activity">
    <reaction evidence="1 11">
        <text>D-ribulose 5-phosphate = D-xylulose 5-phosphate</text>
        <dbReference type="Rhea" id="RHEA:13677"/>
        <dbReference type="ChEBI" id="CHEBI:57737"/>
        <dbReference type="ChEBI" id="CHEBI:58121"/>
        <dbReference type="EC" id="5.1.3.1"/>
    </reaction>
</comment>
<evidence type="ECO:0000256" key="5">
    <source>
        <dbReference type="ARBA" id="ARBA00001954"/>
    </source>
</evidence>
<dbReference type="InterPro" id="IPR011060">
    <property type="entry name" value="RibuloseP-bd_barrel"/>
</dbReference>
<evidence type="ECO:0000256" key="13">
    <source>
        <dbReference type="PIRSR" id="PIRSR001461-2"/>
    </source>
</evidence>
<feature type="binding site" evidence="13">
    <location>
        <position position="36"/>
    </location>
    <ligand>
        <name>a divalent metal cation</name>
        <dbReference type="ChEBI" id="CHEBI:60240"/>
    </ligand>
</feature>
<accession>A0A3R9JFB2</accession>
<gene>
    <name evidence="15" type="primary">rpe_2</name>
    <name evidence="15" type="ORF">D8837_06605</name>
</gene>
<dbReference type="CDD" id="cd00429">
    <property type="entry name" value="RPE"/>
    <property type="match status" value="1"/>
</dbReference>
<evidence type="ECO:0000256" key="4">
    <source>
        <dbReference type="ARBA" id="ARBA00001947"/>
    </source>
</evidence>
<dbReference type="PIRSF" id="PIRSF001461">
    <property type="entry name" value="RPE"/>
    <property type="match status" value="1"/>
</dbReference>
<feature type="binding site" evidence="14">
    <location>
        <begin position="143"/>
        <end position="146"/>
    </location>
    <ligand>
        <name>substrate</name>
    </ligand>
</feature>
<dbReference type="NCBIfam" id="NF004076">
    <property type="entry name" value="PRK05581.1-4"/>
    <property type="match status" value="1"/>
</dbReference>
<keyword evidence="13" id="KW-0170">Cobalt</keyword>
<name>A0A3R9JFB2_STRMT</name>